<evidence type="ECO:0000313" key="2">
    <source>
        <dbReference type="Proteomes" id="UP001163644"/>
    </source>
</evidence>
<organism evidence="1 2">
    <name type="scientific">Pseudomonas viridiflava</name>
    <name type="common">Phytomonas viridiflava</name>
    <dbReference type="NCBI Taxonomy" id="33069"/>
    <lineage>
        <taxon>Bacteria</taxon>
        <taxon>Pseudomonadati</taxon>
        <taxon>Pseudomonadota</taxon>
        <taxon>Gammaproteobacteria</taxon>
        <taxon>Pseudomonadales</taxon>
        <taxon>Pseudomonadaceae</taxon>
        <taxon>Pseudomonas</taxon>
    </lineage>
</organism>
<accession>A0AA46VUI5</accession>
<dbReference type="Pfam" id="PF13384">
    <property type="entry name" value="HTH_23"/>
    <property type="match status" value="1"/>
</dbReference>
<sequence>MPGKKSTPDQNTQVVILREAGYTLPVIADRLDLSISTVQRIIKTNKAVAGAGTRALIDKAREELLSSAFSLEAVQQTVATLVADELALSHLIRTKIANALEALDPTDPVAFRGLAAASTALKLTQDVTRRSLPIEKLNQAQDIEELPTLQIHILTENDVAEMRAKQRLEEAEMNGDAQGIEDEIANLEWMERRRLAQSDQSDEDDDVVCEGLDLHMTGT</sequence>
<reference evidence="1" key="1">
    <citation type="submission" date="2019-02" db="EMBL/GenBank/DDBJ databases">
        <authorList>
            <person name="Lutz S."/>
            <person name="Schori C."/>
            <person name="Ahrens C.H."/>
            <person name="Gueguen E."/>
        </authorList>
    </citation>
    <scope>NUCLEOTIDE SEQUENCE</scope>
    <source>
        <strain evidence="1">Psy35</strain>
    </source>
</reference>
<dbReference type="AlphaFoldDB" id="A0AA46VUI5"/>
<dbReference type="EMBL" id="CP036495">
    <property type="protein sequence ID" value="UZA67005.1"/>
    <property type="molecule type" value="Genomic_DNA"/>
</dbReference>
<evidence type="ECO:0000313" key="1">
    <source>
        <dbReference type="EMBL" id="UZA67005.1"/>
    </source>
</evidence>
<dbReference type="RefSeq" id="WP_029241588.1">
    <property type="nucleotide sequence ID" value="NZ_CP036495.1"/>
</dbReference>
<name>A0AA46VUI5_PSEVI</name>
<gene>
    <name evidence="1" type="ORF">EZZ81_01660</name>
</gene>
<protein>
    <submittedName>
        <fullName evidence="1">Helix-turn-helix domain-containing protein</fullName>
    </submittedName>
</protein>
<dbReference type="Proteomes" id="UP001163644">
    <property type="component" value="Chromosome"/>
</dbReference>
<proteinExistence type="predicted"/>